<dbReference type="AlphaFoldDB" id="A0A8T2WPL0"/>
<dbReference type="InterPro" id="IPR005299">
    <property type="entry name" value="MeTrfase_7"/>
</dbReference>
<dbReference type="SUPFAM" id="SSF53335">
    <property type="entry name" value="S-adenosyl-L-methionine-dependent methyltransferases"/>
    <property type="match status" value="1"/>
</dbReference>
<dbReference type="Gene3D" id="3.40.50.150">
    <property type="entry name" value="Vaccinia Virus protein VP39"/>
    <property type="match status" value="1"/>
</dbReference>
<dbReference type="Pfam" id="PF03492">
    <property type="entry name" value="Methyltransf_7"/>
    <property type="match status" value="1"/>
</dbReference>
<evidence type="ECO:0008006" key="8">
    <source>
        <dbReference type="Google" id="ProtNLM"/>
    </source>
</evidence>
<keyword evidence="3" id="KW-0479">Metal-binding</keyword>
<proteinExistence type="predicted"/>
<dbReference type="GO" id="GO:0046872">
    <property type="term" value="F:metal ion binding"/>
    <property type="evidence" value="ECO:0007669"/>
    <property type="project" value="UniProtKB-KW"/>
</dbReference>
<comment type="caution">
    <text evidence="6">The sequence shown here is derived from an EMBL/GenBank/DDBJ whole genome shotgun (WGS) entry which is preliminary data.</text>
</comment>
<dbReference type="Proteomes" id="UP000807159">
    <property type="component" value="Chromosome 17"/>
</dbReference>
<accession>A0A8T2WPL0</accession>
<dbReference type="InterPro" id="IPR029063">
    <property type="entry name" value="SAM-dependent_MTases_sf"/>
</dbReference>
<reference evidence="6" key="1">
    <citation type="journal article" date="2021" name="J. Hered.">
        <title>Genome Assembly of Salicaceae Populus deltoides (Eastern Cottonwood) I-69 Based on Nanopore Sequencing and Hi-C Technologies.</title>
        <authorList>
            <person name="Bai S."/>
            <person name="Wu H."/>
            <person name="Zhang J."/>
            <person name="Pan Z."/>
            <person name="Zhao W."/>
            <person name="Li Z."/>
            <person name="Tong C."/>
        </authorList>
    </citation>
    <scope>NUCLEOTIDE SEQUENCE</scope>
    <source>
        <tissue evidence="6">Leaf</tissue>
    </source>
</reference>
<dbReference type="PANTHER" id="PTHR31009">
    <property type="entry name" value="S-ADENOSYL-L-METHIONINE:CARBOXYL METHYLTRANSFERASE FAMILY PROTEIN"/>
    <property type="match status" value="1"/>
</dbReference>
<evidence type="ECO:0000256" key="3">
    <source>
        <dbReference type="ARBA" id="ARBA00022723"/>
    </source>
</evidence>
<organism evidence="6 7">
    <name type="scientific">Populus deltoides</name>
    <name type="common">Eastern poplar</name>
    <name type="synonym">Eastern cottonwood</name>
    <dbReference type="NCBI Taxonomy" id="3696"/>
    <lineage>
        <taxon>Eukaryota</taxon>
        <taxon>Viridiplantae</taxon>
        <taxon>Streptophyta</taxon>
        <taxon>Embryophyta</taxon>
        <taxon>Tracheophyta</taxon>
        <taxon>Spermatophyta</taxon>
        <taxon>Magnoliopsida</taxon>
        <taxon>eudicotyledons</taxon>
        <taxon>Gunneridae</taxon>
        <taxon>Pentapetalae</taxon>
        <taxon>rosids</taxon>
        <taxon>fabids</taxon>
        <taxon>Malpighiales</taxon>
        <taxon>Salicaceae</taxon>
        <taxon>Saliceae</taxon>
        <taxon>Populus</taxon>
    </lineage>
</organism>
<dbReference type="InterPro" id="IPR042086">
    <property type="entry name" value="MeTrfase_capping"/>
</dbReference>
<keyword evidence="2" id="KW-0808">Transferase</keyword>
<evidence type="ECO:0000256" key="4">
    <source>
        <dbReference type="ARBA" id="ARBA00022842"/>
    </source>
</evidence>
<dbReference type="EMBL" id="JACEGQ020000017">
    <property type="protein sequence ID" value="KAH8483249.1"/>
    <property type="molecule type" value="Genomic_DNA"/>
</dbReference>
<protein>
    <recommendedName>
        <fullName evidence="8">S-adenosylmethionine-dependent methyltransferase At5g38100</fullName>
    </recommendedName>
</protein>
<evidence type="ECO:0000313" key="6">
    <source>
        <dbReference type="EMBL" id="KAH8483249.1"/>
    </source>
</evidence>
<keyword evidence="4" id="KW-0460">Magnesium</keyword>
<evidence type="ECO:0000256" key="1">
    <source>
        <dbReference type="ARBA" id="ARBA00022603"/>
    </source>
</evidence>
<keyword evidence="1" id="KW-0489">Methyltransferase</keyword>
<sequence length="363" mass="40646">MASGLSSPDLYPMSGGDGPNSYFQNSVRQKSIVEATKEMINEAIRDKLALNSPSNAFNIADFGCSVGPNTFIAVQNIIEAVELKYHGNHQNHQSLEFQVFFNDHTNNDFNTLFKNLHHNRSCKFFAAGVPGTFHGRLFPKSSLHFGHSSFALQWLSETLTEVLDTKSPAWNKGSIHCTGFHTEVAEAYSSQFKNDMETFLNARAQELVKGGLLVIIMPALQDGVLLSQSSIGMTYDLLGSCLQNMAKSGIISEEKVEAFNLRIYISPAKDLEALLQRNGFFSVEKIDRITSNMNITTLTAQFLTSQLRAITEELIKGHFGSEIVDAVFELFNIKLSENWFSIIDTKNQKFMDLFIILRRNFSD</sequence>
<dbReference type="Gene3D" id="1.10.1200.270">
    <property type="entry name" value="Methyltransferase, alpha-helical capping domain"/>
    <property type="match status" value="1"/>
</dbReference>
<feature type="region of interest" description="Disordered" evidence="5">
    <location>
        <begin position="1"/>
        <end position="22"/>
    </location>
</feature>
<evidence type="ECO:0000256" key="2">
    <source>
        <dbReference type="ARBA" id="ARBA00022679"/>
    </source>
</evidence>
<gene>
    <name evidence="6" type="ORF">H0E87_027866</name>
</gene>
<name>A0A8T2WPL0_POPDE</name>
<dbReference type="GO" id="GO:0008168">
    <property type="term" value="F:methyltransferase activity"/>
    <property type="evidence" value="ECO:0007669"/>
    <property type="project" value="UniProtKB-KW"/>
</dbReference>
<evidence type="ECO:0000313" key="7">
    <source>
        <dbReference type="Proteomes" id="UP000807159"/>
    </source>
</evidence>
<dbReference type="GO" id="GO:0032259">
    <property type="term" value="P:methylation"/>
    <property type="evidence" value="ECO:0007669"/>
    <property type="project" value="UniProtKB-KW"/>
</dbReference>
<keyword evidence="7" id="KW-1185">Reference proteome</keyword>
<evidence type="ECO:0000256" key="5">
    <source>
        <dbReference type="SAM" id="MobiDB-lite"/>
    </source>
</evidence>